<dbReference type="GO" id="GO:0016787">
    <property type="term" value="F:hydrolase activity"/>
    <property type="evidence" value="ECO:0007669"/>
    <property type="project" value="UniProtKB-KW"/>
</dbReference>
<keyword evidence="4 11" id="KW-0677">Repeat</keyword>
<evidence type="ECO:0000256" key="9">
    <source>
        <dbReference type="HAMAP-Rule" id="MF_00195"/>
    </source>
</evidence>
<organism evidence="13 14">
    <name type="scientific">Atopococcus tabaci</name>
    <dbReference type="NCBI Taxonomy" id="269774"/>
    <lineage>
        <taxon>Bacteria</taxon>
        <taxon>Bacillati</taxon>
        <taxon>Bacillota</taxon>
        <taxon>Bacilli</taxon>
        <taxon>Lactobacillales</taxon>
        <taxon>Carnobacteriaceae</taxon>
        <taxon>Atopococcus</taxon>
    </lineage>
</organism>
<dbReference type="InterPro" id="IPR032859">
    <property type="entry name" value="KH_dom-like"/>
</dbReference>
<dbReference type="FunFam" id="3.30.300.20:FF:000004">
    <property type="entry name" value="GTPase Der"/>
    <property type="match status" value="1"/>
</dbReference>
<evidence type="ECO:0000256" key="2">
    <source>
        <dbReference type="ARBA" id="ARBA00020953"/>
    </source>
</evidence>
<protein>
    <recommendedName>
        <fullName evidence="2 9">GTPase Der</fullName>
    </recommendedName>
    <alternativeName>
        <fullName evidence="7 9">GTP-binding protein EngA</fullName>
    </alternativeName>
</protein>
<dbReference type="InterPro" id="IPR027417">
    <property type="entry name" value="P-loop_NTPase"/>
</dbReference>
<comment type="caution">
    <text evidence="13">The sequence shown here is derived from an EMBL/GenBank/DDBJ whole genome shotgun (WGS) entry which is preliminary data.</text>
</comment>
<dbReference type="CDD" id="cd01894">
    <property type="entry name" value="EngA1"/>
    <property type="match status" value="1"/>
</dbReference>
<dbReference type="EMBL" id="JAUNQW010000002">
    <property type="protein sequence ID" value="MDO5456858.1"/>
    <property type="molecule type" value="Genomic_DNA"/>
</dbReference>
<keyword evidence="5 9" id="KW-0547">Nucleotide-binding</keyword>
<dbReference type="HAMAP" id="MF_00195">
    <property type="entry name" value="GTPase_Der"/>
    <property type="match status" value="1"/>
</dbReference>
<accession>A0AA43RK09</accession>
<dbReference type="NCBIfam" id="TIGR03594">
    <property type="entry name" value="GTPase_EngA"/>
    <property type="match status" value="1"/>
</dbReference>
<feature type="domain" description="EngA-type G" evidence="12">
    <location>
        <begin position="4"/>
        <end position="167"/>
    </location>
</feature>
<evidence type="ECO:0000256" key="1">
    <source>
        <dbReference type="ARBA" id="ARBA00008279"/>
    </source>
</evidence>
<feature type="binding site" evidence="9">
    <location>
        <begin position="10"/>
        <end position="17"/>
    </location>
    <ligand>
        <name>GTP</name>
        <dbReference type="ChEBI" id="CHEBI:37565"/>
        <label>1</label>
    </ligand>
</feature>
<reference evidence="13" key="1">
    <citation type="submission" date="2023-07" db="EMBL/GenBank/DDBJ databases">
        <title>Between Cages and Wild: Unraveling the Impact of Captivity on Animal Microbiomes and Antimicrobial Resistance.</title>
        <authorList>
            <person name="Schmartz G.P."/>
            <person name="Rehner J."/>
            <person name="Schuff M.J."/>
            <person name="Becker S.L."/>
            <person name="Kravczyk M."/>
            <person name="Gurevich A."/>
            <person name="Francke R."/>
            <person name="Mueller R."/>
            <person name="Keller V."/>
            <person name="Keller A."/>
        </authorList>
    </citation>
    <scope>NUCLEOTIDE SEQUENCE</scope>
    <source>
        <strain evidence="13">S39M_St_73</strain>
    </source>
</reference>
<evidence type="ECO:0000256" key="11">
    <source>
        <dbReference type="RuleBase" id="RU004481"/>
    </source>
</evidence>
<dbReference type="Gene3D" id="3.30.300.20">
    <property type="match status" value="1"/>
</dbReference>
<name>A0AA43RK09_9LACT</name>
<dbReference type="AlphaFoldDB" id="A0AA43RK09"/>
<dbReference type="GO" id="GO:0043022">
    <property type="term" value="F:ribosome binding"/>
    <property type="evidence" value="ECO:0007669"/>
    <property type="project" value="TreeGrafter"/>
</dbReference>
<keyword evidence="13" id="KW-0378">Hydrolase</keyword>
<evidence type="ECO:0000256" key="7">
    <source>
        <dbReference type="ARBA" id="ARBA00032345"/>
    </source>
</evidence>
<feature type="binding site" evidence="9">
    <location>
        <begin position="230"/>
        <end position="234"/>
    </location>
    <ligand>
        <name>GTP</name>
        <dbReference type="ChEBI" id="CHEBI:37565"/>
        <label>2</label>
    </ligand>
</feature>
<dbReference type="NCBIfam" id="TIGR00231">
    <property type="entry name" value="small_GTP"/>
    <property type="match status" value="2"/>
</dbReference>
<dbReference type="GO" id="GO:0042254">
    <property type="term" value="P:ribosome biogenesis"/>
    <property type="evidence" value="ECO:0007669"/>
    <property type="project" value="UniProtKB-KW"/>
</dbReference>
<keyword evidence="3 9" id="KW-0690">Ribosome biogenesis</keyword>
<keyword evidence="14" id="KW-1185">Reference proteome</keyword>
<dbReference type="InterPro" id="IPR015946">
    <property type="entry name" value="KH_dom-like_a/b"/>
</dbReference>
<dbReference type="CDD" id="cd01895">
    <property type="entry name" value="EngA2"/>
    <property type="match status" value="1"/>
</dbReference>
<dbReference type="Gene3D" id="3.40.50.300">
    <property type="entry name" value="P-loop containing nucleotide triphosphate hydrolases"/>
    <property type="match status" value="2"/>
</dbReference>
<evidence type="ECO:0000256" key="4">
    <source>
        <dbReference type="ARBA" id="ARBA00022737"/>
    </source>
</evidence>
<evidence type="ECO:0000256" key="3">
    <source>
        <dbReference type="ARBA" id="ARBA00022517"/>
    </source>
</evidence>
<comment type="similarity">
    <text evidence="1 9 10 11">Belongs to the TRAFAC class TrmE-Era-EngA-EngB-Septin-like GTPase superfamily. EngA (Der) GTPase family.</text>
</comment>
<keyword evidence="6 9" id="KW-0342">GTP-binding</keyword>
<feature type="binding site" evidence="9">
    <location>
        <begin position="119"/>
        <end position="122"/>
    </location>
    <ligand>
        <name>GTP</name>
        <dbReference type="ChEBI" id="CHEBI:37565"/>
        <label>1</label>
    </ligand>
</feature>
<evidence type="ECO:0000313" key="13">
    <source>
        <dbReference type="EMBL" id="MDO5456858.1"/>
    </source>
</evidence>
<dbReference type="InterPro" id="IPR016484">
    <property type="entry name" value="GTPase_Der"/>
</dbReference>
<dbReference type="Proteomes" id="UP001171751">
    <property type="component" value="Unassembled WGS sequence"/>
</dbReference>
<comment type="function">
    <text evidence="8 9 11">GTPase that plays an essential role in the late steps of ribosome biogenesis.</text>
</comment>
<feature type="domain" description="EngA-type G" evidence="12">
    <location>
        <begin position="175"/>
        <end position="353"/>
    </location>
</feature>
<dbReference type="PROSITE" id="PS51712">
    <property type="entry name" value="G_ENGA"/>
    <property type="match status" value="2"/>
</dbReference>
<proteinExistence type="inferred from homology"/>
<gene>
    <name evidence="9 13" type="primary">der</name>
    <name evidence="13" type="ORF">Q4F26_00800</name>
</gene>
<evidence type="ECO:0000256" key="8">
    <source>
        <dbReference type="ARBA" id="ARBA00053470"/>
    </source>
</evidence>
<evidence type="ECO:0000259" key="12">
    <source>
        <dbReference type="PROSITE" id="PS51712"/>
    </source>
</evidence>
<dbReference type="SUPFAM" id="SSF52540">
    <property type="entry name" value="P-loop containing nucleoside triphosphate hydrolases"/>
    <property type="match status" value="2"/>
</dbReference>
<feature type="binding site" evidence="9">
    <location>
        <begin position="295"/>
        <end position="298"/>
    </location>
    <ligand>
        <name>GTP</name>
        <dbReference type="ChEBI" id="CHEBI:37565"/>
        <label>2</label>
    </ligand>
</feature>
<dbReference type="GO" id="GO:0005525">
    <property type="term" value="F:GTP binding"/>
    <property type="evidence" value="ECO:0007669"/>
    <property type="project" value="UniProtKB-UniRule"/>
</dbReference>
<evidence type="ECO:0000313" key="14">
    <source>
        <dbReference type="Proteomes" id="UP001171751"/>
    </source>
</evidence>
<comment type="subunit">
    <text evidence="9">Associates with the 50S ribosomal subunit.</text>
</comment>
<dbReference type="Pfam" id="PF01926">
    <property type="entry name" value="MMR_HSR1"/>
    <property type="match status" value="2"/>
</dbReference>
<evidence type="ECO:0000256" key="10">
    <source>
        <dbReference type="PROSITE-ProRule" id="PRU01049"/>
    </source>
</evidence>
<evidence type="ECO:0000256" key="6">
    <source>
        <dbReference type="ARBA" id="ARBA00023134"/>
    </source>
</evidence>
<feature type="binding site" evidence="9">
    <location>
        <begin position="57"/>
        <end position="61"/>
    </location>
    <ligand>
        <name>GTP</name>
        <dbReference type="ChEBI" id="CHEBI:37565"/>
        <label>1</label>
    </ligand>
</feature>
<sequence>MTLPVMALVGHPNVGKSTLFNRIAEERLAIVDDMPGVTRDRLYAQADWLSREFNIIDTGGLTLEDEPIEEQIYAQAQIAIDEADVIVFVGDVTTGVTSLDEQIARILFQSKKPIVLAVNKVDSQARKSEIFEFYSLGLGEPLAVSGEHGKGIGDVLDAVVANFPAYEEAADENKISFSLIGRPNVGKSSLVNAVLGEERVIVSNIPGTTRDAIDTDFVDEESGLEYTIIDTAGIRKKGKIYESTEKYSVLRALRAIDRSDVILIVIDAEEGIIEQDKRVAGLAHEAGKGIVFIVNKWDTQTSKDHKARMKFESDVRQNFTFLAYVPILFTSAKTKKGLKDILPMVEYVHDNNRREISSSVLNQVIQEAIVINPPPADKGKKLRINYGTQVSVGPPTFLIFVNDEELVHFSYKRYLVNKFRESFDFTGTSLHLIFRNKNK</sequence>
<dbReference type="InterPro" id="IPR031166">
    <property type="entry name" value="G_ENGA"/>
</dbReference>
<dbReference type="PANTHER" id="PTHR43834:SF6">
    <property type="entry name" value="GTPASE DER"/>
    <property type="match status" value="1"/>
</dbReference>
<dbReference type="InterPro" id="IPR005225">
    <property type="entry name" value="Small_GTP-bd"/>
</dbReference>
<dbReference type="FunFam" id="3.40.50.300:FF:000040">
    <property type="entry name" value="GTPase Der"/>
    <property type="match status" value="1"/>
</dbReference>
<dbReference type="PIRSF" id="PIRSF006485">
    <property type="entry name" value="GTP-binding_EngA"/>
    <property type="match status" value="1"/>
</dbReference>
<dbReference type="InterPro" id="IPR006073">
    <property type="entry name" value="GTP-bd"/>
</dbReference>
<evidence type="ECO:0000256" key="5">
    <source>
        <dbReference type="ARBA" id="ARBA00022741"/>
    </source>
</evidence>
<dbReference type="PRINTS" id="PR00326">
    <property type="entry name" value="GTP1OBG"/>
</dbReference>
<dbReference type="Pfam" id="PF14714">
    <property type="entry name" value="KH_dom-like"/>
    <property type="match status" value="1"/>
</dbReference>
<feature type="binding site" evidence="9">
    <location>
        <begin position="181"/>
        <end position="188"/>
    </location>
    <ligand>
        <name>GTP</name>
        <dbReference type="ChEBI" id="CHEBI:37565"/>
        <label>2</label>
    </ligand>
</feature>
<dbReference type="PANTHER" id="PTHR43834">
    <property type="entry name" value="GTPASE DER"/>
    <property type="match status" value="1"/>
</dbReference>
<dbReference type="FunFam" id="3.40.50.300:FF:000057">
    <property type="entry name" value="GTPase Der"/>
    <property type="match status" value="1"/>
</dbReference>